<protein>
    <recommendedName>
        <fullName evidence="3">DNA primase/nucleoside triphosphatase C-terminal domain-containing protein</fullName>
    </recommendedName>
</protein>
<evidence type="ECO:0000313" key="1">
    <source>
        <dbReference type="EMBL" id="ANS46129.1"/>
    </source>
</evidence>
<organism evidence="1 2">
    <name type="scientific">Bacillus thuringiensis</name>
    <dbReference type="NCBI Taxonomy" id="1428"/>
    <lineage>
        <taxon>Bacteria</taxon>
        <taxon>Bacillati</taxon>
        <taxon>Bacillota</taxon>
        <taxon>Bacilli</taxon>
        <taxon>Bacillales</taxon>
        <taxon>Bacillaceae</taxon>
        <taxon>Bacillus</taxon>
        <taxon>Bacillus cereus group</taxon>
    </lineage>
</organism>
<dbReference type="EMBL" id="CP015350">
    <property type="protein sequence ID" value="ANS46129.1"/>
    <property type="molecule type" value="Genomic_DNA"/>
</dbReference>
<dbReference type="Proteomes" id="UP000092743">
    <property type="component" value="Chromosome"/>
</dbReference>
<dbReference type="InterPro" id="IPR036388">
    <property type="entry name" value="WH-like_DNA-bd_sf"/>
</dbReference>
<sequence length="75" mass="9191">MLEKFIEENTERDSKHFELSDDLYKRYLKYCKVYKLKPFSRRSFGYRLAQERIGAWHKSKGKPARWGVRLLPCKY</sequence>
<accession>A0A9W3S722</accession>
<gene>
    <name evidence="1" type="ORF">BT246_07100</name>
</gene>
<evidence type="ECO:0008006" key="3">
    <source>
        <dbReference type="Google" id="ProtNLM"/>
    </source>
</evidence>
<evidence type="ECO:0000313" key="2">
    <source>
        <dbReference type="Proteomes" id="UP000092743"/>
    </source>
</evidence>
<reference evidence="1 2" key="1">
    <citation type="submission" date="2016-04" db="EMBL/GenBank/DDBJ databases">
        <title>High quality genome of the nematocidal Bacillus thuringiensis MYBT18246.</title>
        <authorList>
            <person name="Hollensteiner J."/>
            <person name="Poehlein A."/>
            <person name="Sproeer C."/>
            <person name="Bunk B."/>
            <person name="Rosenstiel P."/>
            <person name="Schulenburg H."/>
            <person name="Liesegang H."/>
        </authorList>
    </citation>
    <scope>NUCLEOTIDE SEQUENCE [LARGE SCALE GENOMIC DNA]</scope>
    <source>
        <strain evidence="1 2">MYBT18246</strain>
    </source>
</reference>
<name>A0A9W3S722_BACTU</name>
<proteinExistence type="predicted"/>
<dbReference type="Gene3D" id="1.10.10.10">
    <property type="entry name" value="Winged helix-like DNA-binding domain superfamily/Winged helix DNA-binding domain"/>
    <property type="match status" value="1"/>
</dbReference>
<dbReference type="AlphaFoldDB" id="A0A9W3S722"/>
<dbReference type="RefSeq" id="WP_065482002.1">
    <property type="nucleotide sequence ID" value="NZ_CP015350.1"/>
</dbReference>